<evidence type="ECO:0000313" key="4">
    <source>
        <dbReference type="Proteomes" id="UP000663879"/>
    </source>
</evidence>
<dbReference type="EMBL" id="CAJNOC010000923">
    <property type="protein sequence ID" value="CAF0817607.1"/>
    <property type="molecule type" value="Genomic_DNA"/>
</dbReference>
<comment type="caution">
    <text evidence="3">The sequence shown here is derived from an EMBL/GenBank/DDBJ whole genome shotgun (WGS) entry which is preliminary data.</text>
</comment>
<gene>
    <name evidence="3" type="ORF">OXX778_LOCUS7292</name>
</gene>
<evidence type="ECO:0000256" key="2">
    <source>
        <dbReference type="SAM" id="SignalP"/>
    </source>
</evidence>
<feature type="signal peptide" evidence="2">
    <location>
        <begin position="1"/>
        <end position="24"/>
    </location>
</feature>
<reference evidence="3" key="1">
    <citation type="submission" date="2021-02" db="EMBL/GenBank/DDBJ databases">
        <authorList>
            <person name="Nowell W R."/>
        </authorList>
    </citation>
    <scope>NUCLEOTIDE SEQUENCE</scope>
    <source>
        <strain evidence="3">Ploen Becks lab</strain>
    </source>
</reference>
<keyword evidence="1" id="KW-0472">Membrane</keyword>
<keyword evidence="1" id="KW-0812">Transmembrane</keyword>
<name>A0A813U2W0_9BILA</name>
<proteinExistence type="predicted"/>
<keyword evidence="1" id="KW-1133">Transmembrane helix</keyword>
<evidence type="ECO:0000313" key="3">
    <source>
        <dbReference type="EMBL" id="CAF0817607.1"/>
    </source>
</evidence>
<dbReference type="AlphaFoldDB" id="A0A813U2W0"/>
<protein>
    <submittedName>
        <fullName evidence="3">Uncharacterized protein</fullName>
    </submittedName>
</protein>
<dbReference type="Proteomes" id="UP000663879">
    <property type="component" value="Unassembled WGS sequence"/>
</dbReference>
<evidence type="ECO:0000256" key="1">
    <source>
        <dbReference type="SAM" id="Phobius"/>
    </source>
</evidence>
<organism evidence="3 4">
    <name type="scientific">Brachionus calyciflorus</name>
    <dbReference type="NCBI Taxonomy" id="104777"/>
    <lineage>
        <taxon>Eukaryota</taxon>
        <taxon>Metazoa</taxon>
        <taxon>Spiralia</taxon>
        <taxon>Gnathifera</taxon>
        <taxon>Rotifera</taxon>
        <taxon>Eurotatoria</taxon>
        <taxon>Monogononta</taxon>
        <taxon>Pseudotrocha</taxon>
        <taxon>Ploima</taxon>
        <taxon>Brachionidae</taxon>
        <taxon>Brachionus</taxon>
    </lineage>
</organism>
<keyword evidence="4" id="KW-1185">Reference proteome</keyword>
<accession>A0A813U2W0</accession>
<keyword evidence="2" id="KW-0732">Signal</keyword>
<sequence>MKYFKPILYCLFLVFSLNLQISESKSCEYYPGYPKNNTPSSLDCENGCCGGNNPVKKENLCCVSSKSWVAYPIVAISVSLTLTIILIVVCTKYKKPKKRKIQQVQLRETTVGFRVNSSNGFDPSLFTIQKNDLPPKYEEIQFFQNPITNENLKLNTDITMPVLPGSILTNDDHKVFITN</sequence>
<dbReference type="OrthoDB" id="10495669at2759"/>
<feature type="chain" id="PRO_5032643481" evidence="2">
    <location>
        <begin position="25"/>
        <end position="179"/>
    </location>
</feature>
<feature type="transmembrane region" description="Helical" evidence="1">
    <location>
        <begin position="68"/>
        <end position="90"/>
    </location>
</feature>